<feature type="compositionally biased region" description="Polar residues" evidence="1">
    <location>
        <begin position="197"/>
        <end position="212"/>
    </location>
</feature>
<dbReference type="PANTHER" id="PTHR16295">
    <property type="entry name" value="TRAF-TYPE ZINC FINGER PROTEIN-RELATED"/>
    <property type="match status" value="1"/>
</dbReference>
<proteinExistence type="predicted"/>
<organism evidence="3 4">
    <name type="scientific">Dipodomys ordii</name>
    <name type="common">Ord's kangaroo rat</name>
    <dbReference type="NCBI Taxonomy" id="10020"/>
    <lineage>
        <taxon>Eukaryota</taxon>
        <taxon>Metazoa</taxon>
        <taxon>Chordata</taxon>
        <taxon>Craniata</taxon>
        <taxon>Vertebrata</taxon>
        <taxon>Euteleostomi</taxon>
        <taxon>Mammalia</taxon>
        <taxon>Eutheria</taxon>
        <taxon>Euarchontoglires</taxon>
        <taxon>Glires</taxon>
        <taxon>Rodentia</taxon>
        <taxon>Castorimorpha</taxon>
        <taxon>Heteromyidae</taxon>
        <taxon>Dipodomyinae</taxon>
        <taxon>Dipodomys</taxon>
    </lineage>
</organism>
<dbReference type="InterPro" id="IPR051986">
    <property type="entry name" value="Innate_Immune_Apopt_Reg"/>
</dbReference>
<dbReference type="InParanoid" id="A0A1S3EZR1"/>
<dbReference type="Pfam" id="PF18608">
    <property type="entry name" value="XAF1_C"/>
    <property type="match status" value="1"/>
</dbReference>
<dbReference type="KEGG" id="dord:105983550"/>
<evidence type="ECO:0000313" key="4">
    <source>
        <dbReference type="RefSeq" id="XP_012868952.1"/>
    </source>
</evidence>
<feature type="compositionally biased region" description="Basic and acidic residues" evidence="1">
    <location>
        <begin position="186"/>
        <end position="196"/>
    </location>
</feature>
<gene>
    <name evidence="4" type="primary">Xaf1</name>
</gene>
<dbReference type="PANTHER" id="PTHR16295:SF17">
    <property type="entry name" value="XIAP-ASSOCIATED FACTOR 1"/>
    <property type="match status" value="1"/>
</dbReference>
<reference evidence="4" key="1">
    <citation type="submission" date="2025-08" db="UniProtKB">
        <authorList>
            <consortium name="RefSeq"/>
        </authorList>
    </citation>
    <scope>IDENTIFICATION</scope>
    <source>
        <tissue evidence="4">Kidney</tissue>
    </source>
</reference>
<evidence type="ECO:0000256" key="1">
    <source>
        <dbReference type="SAM" id="MobiDB-lite"/>
    </source>
</evidence>
<dbReference type="InterPro" id="IPR041386">
    <property type="entry name" value="XAF1_C"/>
</dbReference>
<feature type="region of interest" description="Disordered" evidence="1">
    <location>
        <begin position="163"/>
        <end position="236"/>
    </location>
</feature>
<dbReference type="InterPro" id="IPR013083">
    <property type="entry name" value="Znf_RING/FYVE/PHD"/>
</dbReference>
<dbReference type="AlphaFoldDB" id="A0A1S3EZR1"/>
<name>A0A1S3EZR1_DIPOR</name>
<sequence>MEEGFQLCGNCKRSVASAHFTLHEAHCLRFLVLCPECEEPVPKEKFQEHQQNEHQRTKEQEEDPIKCKFCELSVRLSNLEIHETHCGSRRERCPHCEQLITLRVMAQHTDFCGSNQAGFGEGRRVPSERKIHCVSCNQMIPGKIYIYHMGKCCPVSESVKHHPLGKPKLSPPSLPSQADGTQTSTSEKDVRPKEKTTISSHPSKCSTKPTVRSKNRSMDLPLKSKPKLRAASPTEEQSAYDVLRRCSECAILLPLPTLNKHQVKCQHLASLREKQVKNQLDLERKGISLPQDDQERKILDSD</sequence>
<dbReference type="Pfam" id="PF23580">
    <property type="entry name" value="Znf_XAF1_N"/>
    <property type="match status" value="1"/>
</dbReference>
<keyword evidence="3" id="KW-1185">Reference proteome</keyword>
<protein>
    <submittedName>
        <fullName evidence="4">XIAP-associated factor 1 isoform X1</fullName>
    </submittedName>
</protein>
<dbReference type="Gene3D" id="3.30.40.10">
    <property type="entry name" value="Zinc/RING finger domain, C3HC4 (zinc finger)"/>
    <property type="match status" value="2"/>
</dbReference>
<dbReference type="Gene3D" id="6.10.250.1730">
    <property type="match status" value="1"/>
</dbReference>
<dbReference type="InterPro" id="IPR031220">
    <property type="entry name" value="XAF1_C_sf"/>
</dbReference>
<evidence type="ECO:0000259" key="2">
    <source>
        <dbReference type="Pfam" id="PF18608"/>
    </source>
</evidence>
<dbReference type="Proteomes" id="UP000081671">
    <property type="component" value="Unplaced"/>
</dbReference>
<accession>A0A1S3EZR1</accession>
<dbReference type="CTD" id="54739"/>
<dbReference type="GO" id="GO:0006915">
    <property type="term" value="P:apoptotic process"/>
    <property type="evidence" value="ECO:0007669"/>
    <property type="project" value="InterPro"/>
</dbReference>
<dbReference type="RefSeq" id="XP_012868952.1">
    <property type="nucleotide sequence ID" value="XM_013013498.1"/>
</dbReference>
<dbReference type="FunCoup" id="A0A1S3EZR1">
    <property type="interactions" value="1518"/>
</dbReference>
<dbReference type="GO" id="GO:0005739">
    <property type="term" value="C:mitochondrion"/>
    <property type="evidence" value="ECO:0007669"/>
    <property type="project" value="TreeGrafter"/>
</dbReference>
<evidence type="ECO:0000313" key="3">
    <source>
        <dbReference type="Proteomes" id="UP000081671"/>
    </source>
</evidence>
<dbReference type="GeneID" id="105983550"/>
<feature type="domain" description="XIAP-associated factor 1 C-terminal" evidence="2">
    <location>
        <begin position="229"/>
        <end position="279"/>
    </location>
</feature>
<dbReference type="OrthoDB" id="422728at2759"/>